<protein>
    <submittedName>
        <fullName evidence="2">Uncharacterized protein</fullName>
    </submittedName>
</protein>
<gene>
    <name evidence="2" type="ORF">LTR78_001757</name>
</gene>
<comment type="caution">
    <text evidence="2">The sequence shown here is derived from an EMBL/GenBank/DDBJ whole genome shotgun (WGS) entry which is preliminary data.</text>
</comment>
<evidence type="ECO:0000256" key="1">
    <source>
        <dbReference type="SAM" id="MobiDB-lite"/>
    </source>
</evidence>
<feature type="region of interest" description="Disordered" evidence="1">
    <location>
        <begin position="186"/>
        <end position="205"/>
    </location>
</feature>
<proteinExistence type="predicted"/>
<keyword evidence="3" id="KW-1185">Reference proteome</keyword>
<dbReference type="Proteomes" id="UP001274830">
    <property type="component" value="Unassembled WGS sequence"/>
</dbReference>
<sequence>MPHTDTEVLRPPQVLALPHFKSRCVLTIVTERRSYNSGNSNPYLQDEEEQLLVCKGYIEPTSSLNHSKDPVIGTGLRRPVTVKLYMPQHGHSSVRAFKDVAALSYALRRREGKSADIPEVLANVHKHPDGVDRSLRDVIGDFWPSVLHFVIFEFMPPENLCEDPGEIIMPPKNDMSYVGVGLHKTDPERLASPHTPKYDEDDDDDSLSFRSRDWVYTPSTYGSPPKRAIPTNLLNDDGGLEKTYKASVAICGTPLALTELDVSLT</sequence>
<dbReference type="AlphaFoldDB" id="A0AAE0WVQ9"/>
<reference evidence="2" key="1">
    <citation type="submission" date="2023-07" db="EMBL/GenBank/DDBJ databases">
        <title>Black Yeasts Isolated from many extreme environments.</title>
        <authorList>
            <person name="Coleine C."/>
            <person name="Stajich J.E."/>
            <person name="Selbmann L."/>
        </authorList>
    </citation>
    <scope>NUCLEOTIDE SEQUENCE</scope>
    <source>
        <strain evidence="2">CCFEE 5485</strain>
    </source>
</reference>
<accession>A0AAE0WVQ9</accession>
<name>A0AAE0WVQ9_9PEZI</name>
<organism evidence="2 3">
    <name type="scientific">Recurvomyces mirabilis</name>
    <dbReference type="NCBI Taxonomy" id="574656"/>
    <lineage>
        <taxon>Eukaryota</taxon>
        <taxon>Fungi</taxon>
        <taxon>Dikarya</taxon>
        <taxon>Ascomycota</taxon>
        <taxon>Pezizomycotina</taxon>
        <taxon>Dothideomycetes</taxon>
        <taxon>Dothideomycetidae</taxon>
        <taxon>Mycosphaerellales</taxon>
        <taxon>Teratosphaeriaceae</taxon>
        <taxon>Recurvomyces</taxon>
    </lineage>
</organism>
<dbReference type="EMBL" id="JAUTXT010000004">
    <property type="protein sequence ID" value="KAK3678460.1"/>
    <property type="molecule type" value="Genomic_DNA"/>
</dbReference>
<evidence type="ECO:0000313" key="2">
    <source>
        <dbReference type="EMBL" id="KAK3678460.1"/>
    </source>
</evidence>
<evidence type="ECO:0000313" key="3">
    <source>
        <dbReference type="Proteomes" id="UP001274830"/>
    </source>
</evidence>